<evidence type="ECO:0000256" key="3">
    <source>
        <dbReference type="ARBA" id="ARBA00022475"/>
    </source>
</evidence>
<sequence>MDEALKSNEEEKLGFFGRIMLFIRQVILELKKVVYPTKDELWTYFLVVIFFVAVLMAFIGLVDLGMGWLSAKIFG</sequence>
<dbReference type="STRING" id="1912795.BK816_01950"/>
<keyword evidence="6 9" id="KW-1133">Transmembrane helix</keyword>
<keyword evidence="5 9" id="KW-0653">Protein transport</keyword>
<keyword evidence="7 9" id="KW-0811">Translocation</keyword>
<dbReference type="GO" id="GO:0008320">
    <property type="term" value="F:protein transmembrane transporter activity"/>
    <property type="evidence" value="ECO:0007669"/>
    <property type="project" value="UniProtKB-UniRule"/>
</dbReference>
<dbReference type="InterPro" id="IPR001901">
    <property type="entry name" value="Translocase_SecE/Sec61-g"/>
</dbReference>
<dbReference type="HAMAP" id="MF_00422">
    <property type="entry name" value="SecE"/>
    <property type="match status" value="1"/>
</dbReference>
<dbReference type="NCBIfam" id="TIGR00964">
    <property type="entry name" value="secE_bact"/>
    <property type="match status" value="1"/>
</dbReference>
<name>A0A1D9MIU7_9ACTO</name>
<evidence type="ECO:0000313" key="11">
    <source>
        <dbReference type="Proteomes" id="UP000176288"/>
    </source>
</evidence>
<dbReference type="GO" id="GO:0005886">
    <property type="term" value="C:plasma membrane"/>
    <property type="evidence" value="ECO:0007669"/>
    <property type="project" value="UniProtKB-SubCell"/>
</dbReference>
<keyword evidence="2 9" id="KW-0813">Transport</keyword>
<dbReference type="GO" id="GO:0043952">
    <property type="term" value="P:protein transport by the Sec complex"/>
    <property type="evidence" value="ECO:0007669"/>
    <property type="project" value="UniProtKB-UniRule"/>
</dbReference>
<comment type="subunit">
    <text evidence="9">Component of the Sec protein translocase complex. Heterotrimer consisting of SecY, SecE and SecG subunits. The heterotrimers can form oligomers, although 1 heterotrimer is thought to be able to translocate proteins. Interacts with the ribosome. Interacts with SecDF, and other proteins may be involved. Interacts with SecA.</text>
</comment>
<dbReference type="GO" id="GO:0065002">
    <property type="term" value="P:intracellular protein transmembrane transport"/>
    <property type="evidence" value="ECO:0007669"/>
    <property type="project" value="UniProtKB-UniRule"/>
</dbReference>
<evidence type="ECO:0000256" key="7">
    <source>
        <dbReference type="ARBA" id="ARBA00023010"/>
    </source>
</evidence>
<dbReference type="PANTHER" id="PTHR33910">
    <property type="entry name" value="PROTEIN TRANSLOCASE SUBUNIT SECE"/>
    <property type="match status" value="1"/>
</dbReference>
<accession>A0A1D9MIU7</accession>
<keyword evidence="11" id="KW-1185">Reference proteome</keyword>
<dbReference type="GO" id="GO:0006605">
    <property type="term" value="P:protein targeting"/>
    <property type="evidence" value="ECO:0007669"/>
    <property type="project" value="UniProtKB-UniRule"/>
</dbReference>
<evidence type="ECO:0000256" key="4">
    <source>
        <dbReference type="ARBA" id="ARBA00022692"/>
    </source>
</evidence>
<dbReference type="Pfam" id="PF00584">
    <property type="entry name" value="SecE"/>
    <property type="match status" value="1"/>
</dbReference>
<keyword evidence="8 9" id="KW-0472">Membrane</keyword>
<keyword evidence="3 9" id="KW-1003">Cell membrane</keyword>
<evidence type="ECO:0000256" key="5">
    <source>
        <dbReference type="ARBA" id="ARBA00022927"/>
    </source>
</evidence>
<dbReference type="PANTHER" id="PTHR33910:SF1">
    <property type="entry name" value="PROTEIN TRANSLOCASE SUBUNIT SECE"/>
    <property type="match status" value="1"/>
</dbReference>
<dbReference type="EMBL" id="CP017812">
    <property type="protein sequence ID" value="AOZ72206.1"/>
    <property type="molecule type" value="Genomic_DNA"/>
</dbReference>
<dbReference type="AlphaFoldDB" id="A0A1D9MIU7"/>
<evidence type="ECO:0000256" key="2">
    <source>
        <dbReference type="ARBA" id="ARBA00022448"/>
    </source>
</evidence>
<evidence type="ECO:0000256" key="9">
    <source>
        <dbReference type="HAMAP-Rule" id="MF_00422"/>
    </source>
</evidence>
<evidence type="ECO:0000313" key="10">
    <source>
        <dbReference type="EMBL" id="AOZ72206.1"/>
    </source>
</evidence>
<feature type="transmembrane region" description="Helical" evidence="9">
    <location>
        <begin position="41"/>
        <end position="62"/>
    </location>
</feature>
<comment type="similarity">
    <text evidence="9">Belongs to the SecE/SEC61-gamma family.</text>
</comment>
<proteinExistence type="inferred from homology"/>
<evidence type="ECO:0000256" key="8">
    <source>
        <dbReference type="ARBA" id="ARBA00023136"/>
    </source>
</evidence>
<evidence type="ECO:0000256" key="6">
    <source>
        <dbReference type="ARBA" id="ARBA00022989"/>
    </source>
</evidence>
<dbReference type="InterPro" id="IPR038379">
    <property type="entry name" value="SecE_sf"/>
</dbReference>
<comment type="subcellular location">
    <subcellularLocation>
        <location evidence="9">Cell membrane</location>
        <topology evidence="9">Single-pass membrane protein</topology>
    </subcellularLocation>
    <subcellularLocation>
        <location evidence="1">Membrane</location>
    </subcellularLocation>
</comment>
<dbReference type="GO" id="GO:0009306">
    <property type="term" value="P:protein secretion"/>
    <property type="evidence" value="ECO:0007669"/>
    <property type="project" value="UniProtKB-UniRule"/>
</dbReference>
<protein>
    <recommendedName>
        <fullName evidence="9">Protein translocase subunit SecE</fullName>
    </recommendedName>
</protein>
<keyword evidence="4 9" id="KW-0812">Transmembrane</keyword>
<evidence type="ECO:0000256" key="1">
    <source>
        <dbReference type="ARBA" id="ARBA00004370"/>
    </source>
</evidence>
<gene>
    <name evidence="9" type="primary">secE</name>
    <name evidence="10" type="ORF">BK816_01950</name>
</gene>
<dbReference type="KEGG" id="avu:BK816_01950"/>
<dbReference type="Proteomes" id="UP000176288">
    <property type="component" value="Chromosome"/>
</dbReference>
<reference evidence="10 11" key="1">
    <citation type="submission" date="2016-10" db="EMBL/GenBank/DDBJ databases">
        <title>Actinomyces aegypiusis sp. nov., isolated from the Aegypius monachus in Qinghai Tibet Plateau China.</title>
        <authorList>
            <person name="Wang Y."/>
        </authorList>
    </citation>
    <scope>NUCLEOTIDE SEQUENCE [LARGE SCALE GENOMIC DNA]</scope>
    <source>
        <strain evidence="10 11">VUL4_3</strain>
    </source>
</reference>
<organism evidence="10 11">
    <name type="scientific">Boudabousia tangfeifanii</name>
    <dbReference type="NCBI Taxonomy" id="1912795"/>
    <lineage>
        <taxon>Bacteria</taxon>
        <taxon>Bacillati</taxon>
        <taxon>Actinomycetota</taxon>
        <taxon>Actinomycetes</taxon>
        <taxon>Actinomycetales</taxon>
        <taxon>Actinomycetaceae</taxon>
        <taxon>Boudabousia</taxon>
    </lineage>
</organism>
<dbReference type="Gene3D" id="1.20.5.1030">
    <property type="entry name" value="Preprotein translocase secy subunit"/>
    <property type="match status" value="1"/>
</dbReference>
<dbReference type="InterPro" id="IPR005807">
    <property type="entry name" value="SecE_bac"/>
</dbReference>
<dbReference type="RefSeq" id="WP_071163672.1">
    <property type="nucleotide sequence ID" value="NZ_CP017812.1"/>
</dbReference>
<comment type="function">
    <text evidence="9">Essential subunit of the Sec protein translocation channel SecYEG. Clamps together the 2 halves of SecY. May contact the channel plug during translocation.</text>
</comment>